<evidence type="ECO:0000259" key="3">
    <source>
        <dbReference type="Pfam" id="PF03016"/>
    </source>
</evidence>
<dbReference type="SUPFAM" id="SSF53448">
    <property type="entry name" value="Nucleotide-diphospho-sugar transferases"/>
    <property type="match status" value="1"/>
</dbReference>
<accession>A0A011PZT1</accession>
<feature type="domain" description="Glycosyltransferase 2-like" evidence="2">
    <location>
        <begin position="5"/>
        <end position="118"/>
    </location>
</feature>
<dbReference type="AlphaFoldDB" id="A0A011PZT1"/>
<name>A0A011PZT1_9PROT</name>
<evidence type="ECO:0000313" key="4">
    <source>
        <dbReference type="EMBL" id="EXI82420.1"/>
    </source>
</evidence>
<gene>
    <name evidence="4" type="ORF">AW10_00527</name>
</gene>
<dbReference type="PATRIC" id="fig|1454003.3.peg.540"/>
<dbReference type="InterPro" id="IPR029044">
    <property type="entry name" value="Nucleotide-diphossugar_trans"/>
</dbReference>
<dbReference type="Pfam" id="PF03016">
    <property type="entry name" value="Exostosin_GT47"/>
    <property type="match status" value="1"/>
</dbReference>
<proteinExistence type="predicted"/>
<organism evidence="4 5">
    <name type="scientific">Candidatus Accumulibacter appositus</name>
    <dbReference type="NCBI Taxonomy" id="1454003"/>
    <lineage>
        <taxon>Bacteria</taxon>
        <taxon>Pseudomonadati</taxon>
        <taxon>Pseudomonadota</taxon>
        <taxon>Betaproteobacteria</taxon>
        <taxon>Candidatus Accumulibacter</taxon>
    </lineage>
</organism>
<dbReference type="STRING" id="1454003.AW10_00527"/>
<dbReference type="Gene3D" id="3.90.550.10">
    <property type="entry name" value="Spore Coat Polysaccharide Biosynthesis Protein SpsA, Chain A"/>
    <property type="match status" value="1"/>
</dbReference>
<dbReference type="EMBL" id="JEMX01000011">
    <property type="protein sequence ID" value="EXI82420.1"/>
    <property type="molecule type" value="Genomic_DNA"/>
</dbReference>
<sequence length="755" mass="84712">MMVFIVTPSFNAVSTIDRTIHSVISQSGDFSLRYHVQDGGSSDGTIETLKRWAYLIKQGLLPLSCHSVEFSWESCPDGGMYDAIAKAIKAFSCGADDWLTWINADDVLLPTALPLLYKIDADPVLSGKVHWVTGAAATCRDGCQNTYVDRVLCSEVVAKGLADGTHWSYVQQEGTFFRAGAWNLVGEGNAFARMRFAGDWNLWRLLAKHYSLYQFDYPTGMFSSRPGQLSQSGKDIYDQEMSSVAAKAGRPNSLRELEGRDLRAFYLQCKNDVLSLAEKPIKGHLAYRLQRISQLVGAEQNSAIQNVKSEPVLKPPLEGTDKTRMDAPKPSRYRSIVSYDSEWQFPAITEQHAFCSAKRLLPAVGGVVYFAFPWATLIDLLNSKKEDSKRLQDVLREAGVLLRPGERVVTVCQHIHMLRYQNIFAELGIHEVFWTHAVKNQSVFPEYPKIRIFPFPLYPVQAVGEDVDFNRTRSILYSFVGAKANKWYLTSSRNYILDLLSGDKRGLVIGRDTWHYNRVVYDHQIHKKATGEGELVDSVASNEFKTLLRDSIFSLCPSGSGPNSIRLWESIGCGTIPVILADTYLPPGDSALWEEAAVFCLETENAIKALPQKLEELAEDKEALARKQRALKQLWLLYGPDCFIYDIQKLFLELAEHSALDRNSAPVISFARLVEEAQRINDCAEVYPYEFGTFILGCGTRVMTDPGGFKDLYSSNLAFRKALAVAIERGDEKHRKLMSDVLRLKKVTLGEKVGV</sequence>
<protein>
    <submittedName>
        <fullName evidence="4">Exostosin family protein</fullName>
    </submittedName>
</protein>
<reference evidence="4 5" key="1">
    <citation type="submission" date="2014-02" db="EMBL/GenBank/DDBJ databases">
        <title>Expanding our view of genomic diversity in Candidatus Accumulibacter clades.</title>
        <authorList>
            <person name="Skennerton C.T."/>
            <person name="Barr J.J."/>
            <person name="Slater F.R."/>
            <person name="Bond P.L."/>
            <person name="Tyson G.W."/>
        </authorList>
    </citation>
    <scope>NUCLEOTIDE SEQUENCE [LARGE SCALE GENOMIC DNA]</scope>
    <source>
        <strain evidence="5">BA-92</strain>
    </source>
</reference>
<dbReference type="InterPro" id="IPR040911">
    <property type="entry name" value="Exostosin_GT47"/>
</dbReference>
<comment type="caution">
    <text evidence="4">The sequence shown here is derived from an EMBL/GenBank/DDBJ whole genome shotgun (WGS) entry which is preliminary data.</text>
</comment>
<evidence type="ECO:0000256" key="1">
    <source>
        <dbReference type="SAM" id="Coils"/>
    </source>
</evidence>
<dbReference type="Pfam" id="PF00535">
    <property type="entry name" value="Glycos_transf_2"/>
    <property type="match status" value="1"/>
</dbReference>
<evidence type="ECO:0000259" key="2">
    <source>
        <dbReference type="Pfam" id="PF00535"/>
    </source>
</evidence>
<feature type="coiled-coil region" evidence="1">
    <location>
        <begin position="607"/>
        <end position="634"/>
    </location>
</feature>
<dbReference type="InterPro" id="IPR001173">
    <property type="entry name" value="Glyco_trans_2-like"/>
</dbReference>
<feature type="domain" description="Exostosin GT47" evidence="3">
    <location>
        <begin position="464"/>
        <end position="604"/>
    </location>
</feature>
<dbReference type="GO" id="GO:0016757">
    <property type="term" value="F:glycosyltransferase activity"/>
    <property type="evidence" value="ECO:0007669"/>
    <property type="project" value="InterPro"/>
</dbReference>
<dbReference type="InterPro" id="IPR004263">
    <property type="entry name" value="Exostosin"/>
</dbReference>
<evidence type="ECO:0000313" key="5">
    <source>
        <dbReference type="Proteomes" id="UP000021816"/>
    </source>
</evidence>
<dbReference type="PANTHER" id="PTHR11062">
    <property type="entry name" value="EXOSTOSIN HEPARAN SULFATE GLYCOSYLTRANSFERASE -RELATED"/>
    <property type="match status" value="1"/>
</dbReference>
<keyword evidence="1" id="KW-0175">Coiled coil</keyword>
<dbReference type="Proteomes" id="UP000021816">
    <property type="component" value="Unassembled WGS sequence"/>
</dbReference>